<feature type="transmembrane region" description="Helical" evidence="2">
    <location>
        <begin position="148"/>
        <end position="166"/>
    </location>
</feature>
<name>A0A345YQ81_9MICO</name>
<feature type="transmembrane region" description="Helical" evidence="2">
    <location>
        <begin position="333"/>
        <end position="350"/>
    </location>
</feature>
<reference evidence="3 5" key="1">
    <citation type="submission" date="2018-07" db="EMBL/GenBank/DDBJ databases">
        <title>Brachybacterium saurashtrense DSM 23186 genome sequence.</title>
        <authorList>
            <person name="Guo L."/>
        </authorList>
    </citation>
    <scope>NUCLEOTIDE SEQUENCE [LARGE SCALE GENOMIC DNA]</scope>
    <source>
        <strain evidence="3 5">DSM 23186</strain>
    </source>
</reference>
<dbReference type="KEGG" id="bsau:DWV08_10990"/>
<proteinExistence type="predicted"/>
<gene>
    <name evidence="3" type="ORF">DWV08_10990</name>
    <name evidence="4" type="ORF">DXU92_02740</name>
</gene>
<feature type="transmembrane region" description="Helical" evidence="2">
    <location>
        <begin position="178"/>
        <end position="194"/>
    </location>
</feature>
<feature type="transmembrane region" description="Helical" evidence="2">
    <location>
        <begin position="461"/>
        <end position="479"/>
    </location>
</feature>
<keyword evidence="2" id="KW-1133">Transmembrane helix</keyword>
<dbReference type="Proteomes" id="UP000282185">
    <property type="component" value="Unassembled WGS sequence"/>
</dbReference>
<dbReference type="RefSeq" id="WP_115413832.1">
    <property type="nucleotide sequence ID" value="NZ_CP031356.1"/>
</dbReference>
<evidence type="ECO:0000256" key="1">
    <source>
        <dbReference type="SAM" id="MobiDB-lite"/>
    </source>
</evidence>
<keyword evidence="5" id="KW-1185">Reference proteome</keyword>
<dbReference type="Proteomes" id="UP000254236">
    <property type="component" value="Chromosome"/>
</dbReference>
<organism evidence="4 6">
    <name type="scientific">Brachybacterium saurashtrense</name>
    <dbReference type="NCBI Taxonomy" id="556288"/>
    <lineage>
        <taxon>Bacteria</taxon>
        <taxon>Bacillati</taxon>
        <taxon>Actinomycetota</taxon>
        <taxon>Actinomycetes</taxon>
        <taxon>Micrococcales</taxon>
        <taxon>Dermabacteraceae</taxon>
        <taxon>Brachybacterium</taxon>
    </lineage>
</organism>
<dbReference type="EMBL" id="QSWH01000002">
    <property type="protein sequence ID" value="RRR23823.1"/>
    <property type="molecule type" value="Genomic_DNA"/>
</dbReference>
<evidence type="ECO:0000256" key="2">
    <source>
        <dbReference type="SAM" id="Phobius"/>
    </source>
</evidence>
<feature type="transmembrane region" description="Helical" evidence="2">
    <location>
        <begin position="397"/>
        <end position="417"/>
    </location>
</feature>
<sequence length="621" mass="67195">MSEAIPGAAPPRGLLPSRESSRTGTGTHRRADGTTVAVLRSWWWWVAAAIAVGACIYLHWEISRSAIAPRTPWDEIHPLETARYLAGAHEVMPLSGSGYYPGWALMLAPLWWFTDDPERLYQLAVLIGNVLAVATIAPLTLLARRMGLPVAPALTVSALALCLPGRTVLADYALSEQAILFVLAWTVLAMHALWRRPTVLRTVVFVLCVSACYLMHSRELALVATAAVWLALMAVRHWRVAAVGLPLLAVTSLAVRRFSAHVLDATLLGGSGGKEDLLGQVFENGSAGLFTRVLLNQSWAQAVGTAGLAAIGAVVVTVWAVHELRRWRIGPGVFLLGTCLSALLLSAVWWTRPDFLWAGDGYVRLDVWVYTRYVDHVATLLVLVALVALVRGLRRGPLLAALGLFAAVALPVVLWVAKDVPLWGALDGPGNSSALLSWVSMFPAEPFPLPQQPTIGNENRFWVWASLFGAAALAAAPLLRRAPRVLVSLLLATAVTLSLQADPSQRRDAPVAIEQAVERVEAVTGEQAEVDMDYSCSGPGLTRYQVMNWLGFWLSPRDVDLADPPQGTPFDSEYVVSCADWPEAAELGALRVSDSGYYGYALWVLPGEEQAALEEAGLLDR</sequence>
<dbReference type="AlphaFoldDB" id="A0A345YQ81"/>
<dbReference type="EMBL" id="CP031356">
    <property type="protein sequence ID" value="AXK46083.1"/>
    <property type="molecule type" value="Genomic_DNA"/>
</dbReference>
<feature type="transmembrane region" description="Helical" evidence="2">
    <location>
        <begin position="299"/>
        <end position="321"/>
    </location>
</feature>
<feature type="transmembrane region" description="Helical" evidence="2">
    <location>
        <begin position="98"/>
        <end position="114"/>
    </location>
</feature>
<accession>A0A345YQ81</accession>
<dbReference type="OrthoDB" id="4824750at2"/>
<keyword evidence="2" id="KW-0472">Membrane</keyword>
<feature type="transmembrane region" description="Helical" evidence="2">
    <location>
        <begin position="120"/>
        <end position="141"/>
    </location>
</feature>
<protein>
    <recommendedName>
        <fullName evidence="7">Glycosyltransferase RgtA/B/C/D-like domain-containing protein</fullName>
    </recommendedName>
</protein>
<evidence type="ECO:0000313" key="3">
    <source>
        <dbReference type="EMBL" id="AXK46083.1"/>
    </source>
</evidence>
<reference evidence="4 6" key="2">
    <citation type="submission" date="2018-08" db="EMBL/GenBank/DDBJ databases">
        <title>Brachybacterium saurashtrense DSM 23186.</title>
        <authorList>
            <person name="Li Y."/>
        </authorList>
    </citation>
    <scope>NUCLEOTIDE SEQUENCE [LARGE SCALE GENOMIC DNA]</scope>
    <source>
        <strain evidence="4 6">DSM 23186</strain>
    </source>
</reference>
<evidence type="ECO:0000313" key="6">
    <source>
        <dbReference type="Proteomes" id="UP000282185"/>
    </source>
</evidence>
<evidence type="ECO:0000313" key="5">
    <source>
        <dbReference type="Proteomes" id="UP000254236"/>
    </source>
</evidence>
<feature type="transmembrane region" description="Helical" evidence="2">
    <location>
        <begin position="42"/>
        <end position="60"/>
    </location>
</feature>
<keyword evidence="2" id="KW-0812">Transmembrane</keyword>
<evidence type="ECO:0000313" key="4">
    <source>
        <dbReference type="EMBL" id="RRR23823.1"/>
    </source>
</evidence>
<feature type="region of interest" description="Disordered" evidence="1">
    <location>
        <begin position="1"/>
        <end position="29"/>
    </location>
</feature>
<feature type="transmembrane region" description="Helical" evidence="2">
    <location>
        <begin position="370"/>
        <end position="390"/>
    </location>
</feature>
<evidence type="ECO:0008006" key="7">
    <source>
        <dbReference type="Google" id="ProtNLM"/>
    </source>
</evidence>